<proteinExistence type="predicted"/>
<feature type="compositionally biased region" description="Acidic residues" evidence="1">
    <location>
        <begin position="33"/>
        <end position="43"/>
    </location>
</feature>
<dbReference type="Proteomes" id="UP000232323">
    <property type="component" value="Unassembled WGS sequence"/>
</dbReference>
<protein>
    <submittedName>
        <fullName evidence="2">Uncharacterized protein</fullName>
    </submittedName>
</protein>
<evidence type="ECO:0000256" key="1">
    <source>
        <dbReference type="SAM" id="MobiDB-lite"/>
    </source>
</evidence>
<accession>A0A250XTR5</accession>
<dbReference type="EMBL" id="BEGY01000311">
    <property type="protein sequence ID" value="GAX86457.1"/>
    <property type="molecule type" value="Genomic_DNA"/>
</dbReference>
<dbReference type="OrthoDB" id="437960at2759"/>
<keyword evidence="3" id="KW-1185">Reference proteome</keyword>
<dbReference type="AlphaFoldDB" id="A0A250XTR5"/>
<name>A0A250XTR5_9CHLO</name>
<evidence type="ECO:0000313" key="2">
    <source>
        <dbReference type="EMBL" id="GAX86457.1"/>
    </source>
</evidence>
<feature type="region of interest" description="Disordered" evidence="1">
    <location>
        <begin position="21"/>
        <end position="51"/>
    </location>
</feature>
<evidence type="ECO:0000313" key="3">
    <source>
        <dbReference type="Proteomes" id="UP000232323"/>
    </source>
</evidence>
<comment type="caution">
    <text evidence="2">The sequence shown here is derived from an EMBL/GenBank/DDBJ whole genome shotgun (WGS) entry which is preliminary data.</text>
</comment>
<dbReference type="STRING" id="1157962.A0A250XTR5"/>
<reference evidence="2 3" key="1">
    <citation type="submission" date="2017-08" db="EMBL/GenBank/DDBJ databases">
        <title>Acidophilic green algal genome provides insights into adaptation to an acidic environment.</title>
        <authorList>
            <person name="Hirooka S."/>
            <person name="Hirose Y."/>
            <person name="Kanesaki Y."/>
            <person name="Higuchi S."/>
            <person name="Fujiwara T."/>
            <person name="Onuma R."/>
            <person name="Era A."/>
            <person name="Ohbayashi R."/>
            <person name="Uzuka A."/>
            <person name="Nozaki H."/>
            <person name="Yoshikawa H."/>
            <person name="Miyagishima S.Y."/>
        </authorList>
    </citation>
    <scope>NUCLEOTIDE SEQUENCE [LARGE SCALE GENOMIC DNA]</scope>
    <source>
        <strain evidence="2 3">NIES-2499</strain>
    </source>
</reference>
<sequence length="108" mass="11488">MDKFAAAHILEVGPTLKMSGEYAIPPGSGVDPQLDEEGKEIEDDSKPPLPSFPKYEGMTFVSKALPDTVPDVHFPPLDGLVRGITLTEEGEVPVTGTPVFTVPEGIKA</sequence>
<organism evidence="2 3">
    <name type="scientific">Chlamydomonas eustigma</name>
    <dbReference type="NCBI Taxonomy" id="1157962"/>
    <lineage>
        <taxon>Eukaryota</taxon>
        <taxon>Viridiplantae</taxon>
        <taxon>Chlorophyta</taxon>
        <taxon>core chlorophytes</taxon>
        <taxon>Chlorophyceae</taxon>
        <taxon>CS clade</taxon>
        <taxon>Chlamydomonadales</taxon>
        <taxon>Chlamydomonadaceae</taxon>
        <taxon>Chlamydomonas</taxon>
    </lineage>
</organism>
<gene>
    <name evidence="2" type="ORF">CEUSTIGMA_g13867.t1</name>
</gene>